<evidence type="ECO:0000256" key="2">
    <source>
        <dbReference type="ARBA" id="ARBA00022701"/>
    </source>
</evidence>
<gene>
    <name evidence="7" type="ORF">Cni_G26945</name>
</gene>
<evidence type="ECO:0000259" key="6">
    <source>
        <dbReference type="PROSITE" id="PS50067"/>
    </source>
</evidence>
<dbReference type="GO" id="GO:0005524">
    <property type="term" value="F:ATP binding"/>
    <property type="evidence" value="ECO:0007669"/>
    <property type="project" value="UniProtKB-UniRule"/>
</dbReference>
<comment type="similarity">
    <text evidence="1">Belongs to the TRAFAC class myosin-kinesin ATPase superfamily. Kinesin family. KIN-7 subfamily.</text>
</comment>
<dbReference type="Pfam" id="PF00225">
    <property type="entry name" value="Kinesin"/>
    <property type="match status" value="1"/>
</dbReference>
<dbReference type="PROSITE" id="PS50067">
    <property type="entry name" value="KINESIN_MOTOR_2"/>
    <property type="match status" value="1"/>
</dbReference>
<dbReference type="GO" id="GO:0003777">
    <property type="term" value="F:microtubule motor activity"/>
    <property type="evidence" value="ECO:0007669"/>
    <property type="project" value="InterPro"/>
</dbReference>
<dbReference type="Proteomes" id="UP001327560">
    <property type="component" value="Chromosome 8"/>
</dbReference>
<dbReference type="GO" id="GO:0008017">
    <property type="term" value="F:microtubule binding"/>
    <property type="evidence" value="ECO:0007669"/>
    <property type="project" value="InterPro"/>
</dbReference>
<proteinExistence type="inferred from homology"/>
<evidence type="ECO:0000256" key="4">
    <source>
        <dbReference type="PROSITE-ProRule" id="PRU00283"/>
    </source>
</evidence>
<keyword evidence="4" id="KW-0067">ATP-binding</keyword>
<dbReference type="GO" id="GO:0005874">
    <property type="term" value="C:microtubule"/>
    <property type="evidence" value="ECO:0007669"/>
    <property type="project" value="UniProtKB-KW"/>
</dbReference>
<keyword evidence="5" id="KW-0175">Coiled coil</keyword>
<feature type="binding site" evidence="4">
    <location>
        <begin position="110"/>
        <end position="117"/>
    </location>
    <ligand>
        <name>ATP</name>
        <dbReference type="ChEBI" id="CHEBI:30616"/>
    </ligand>
</feature>
<evidence type="ECO:0000313" key="7">
    <source>
        <dbReference type="EMBL" id="WOL18152.1"/>
    </source>
</evidence>
<feature type="domain" description="Kinesin motor" evidence="6">
    <location>
        <begin position="23"/>
        <end position="371"/>
    </location>
</feature>
<dbReference type="PANTHER" id="PTHR47968">
    <property type="entry name" value="CENTROMERE PROTEIN E"/>
    <property type="match status" value="1"/>
</dbReference>
<reference evidence="7 8" key="1">
    <citation type="submission" date="2023-10" db="EMBL/GenBank/DDBJ databases">
        <title>Chromosome-scale genome assembly provides insights into flower coloration mechanisms of Canna indica.</title>
        <authorList>
            <person name="Li C."/>
        </authorList>
    </citation>
    <scope>NUCLEOTIDE SEQUENCE [LARGE SCALE GENOMIC DNA]</scope>
    <source>
        <tissue evidence="7">Flower</tissue>
    </source>
</reference>
<dbReference type="SUPFAM" id="SSF52540">
    <property type="entry name" value="P-loop containing nucleoside triphosphate hydrolases"/>
    <property type="match status" value="1"/>
</dbReference>
<accession>A0AAQ3L725</accession>
<keyword evidence="2" id="KW-0493">Microtubule</keyword>
<evidence type="ECO:0000256" key="1">
    <source>
        <dbReference type="ARBA" id="ARBA00007310"/>
    </source>
</evidence>
<dbReference type="EMBL" id="CP136897">
    <property type="protein sequence ID" value="WOL18152.1"/>
    <property type="molecule type" value="Genomic_DNA"/>
</dbReference>
<sequence>MGSMSGDDMVRWEKAEGRGKEERIYVSVRLRPLNAKEIARNDPSDWDCINNNTIVFNNSPPERTMYPTSYTFADRVFGCECNTKSVYDEGAKEVALSVVNGINASIFAYGQTSSGKTYTMSGVTEYAIKDIYDCITRVQINRVSLLPFLSWFTLLAPQFLQQDDREYALKFSAIEIYNEAVKDLLSGDSSPLRLLDDSERGTVVEKLIEERVRDQKHLKELLNFSKAQRQVGETYLNEASSRSHQILRLVCLHHILEFFNYEKAKQNNYPSVQNFVDLAGSERASQTSSGGRLKEGCHINRSLLTLGTVIRKLSKGRTGHIPYRDSKLTRILQPFLGGNARTAIICTMSPARSHIEQSRNTLSFASCAKQVVTNAQINLVMSDKALVKHLQKELARLENELRYRGSTSCADHSDILKDKDARIKKMEQEIRELMSQRDLAQYRLDCLLRSIGVDDQASRHWDEISQSESSHLHSESEDTLSISGISGITYQFPYFDFPRSEESSVHSKIYPEFSDRMKPSRRSTYEDFEDYCKEVQCIEIHALTTSRSSDEFNLLLDDDNDSLLPLTDEDKLLDPALLSKGNNTPLLPAMEQSVELVARPTEDFLKPYDGGSSFGLPLLHELVNSAGLVMTKSASFKANATNGPVFEGEQDQKMQTNILKESPTGNARIGGLENEKLAIGESQIEETKTAHQDVNSKPHSTLNVVEESQCQKSVQVPTYQDAHKTQLEGDVKESDLNAVQCSSSQSSLPWPLEFERKQREIIQLWHECNVPLVHRTCFFLLFKGDQADAFYIEVECRRLSLLRSAFSHGNGGEVVAEDGHRFSLSSSLRYLRREREMLCKEMKKKLPSIERESVYARWGIALNSRMRKQQLIQHLWTTTDIEHVRESASLVAKLIGFEERGQAAKEMFGLSFTPQQTPQKKAFSWKHLLWLEFNEY</sequence>
<keyword evidence="4" id="KW-0547">Nucleotide-binding</keyword>
<dbReference type="PRINTS" id="PR00380">
    <property type="entry name" value="KINESINHEAVY"/>
</dbReference>
<feature type="coiled-coil region" evidence="5">
    <location>
        <begin position="380"/>
        <end position="443"/>
    </location>
</feature>
<keyword evidence="8" id="KW-1185">Reference proteome</keyword>
<dbReference type="SMART" id="SM00129">
    <property type="entry name" value="KISc"/>
    <property type="match status" value="1"/>
</dbReference>
<dbReference type="GO" id="GO:0007018">
    <property type="term" value="P:microtubule-based movement"/>
    <property type="evidence" value="ECO:0007669"/>
    <property type="project" value="InterPro"/>
</dbReference>
<evidence type="ECO:0000256" key="3">
    <source>
        <dbReference type="ARBA" id="ARBA00023175"/>
    </source>
</evidence>
<dbReference type="InterPro" id="IPR001752">
    <property type="entry name" value="Kinesin_motor_dom"/>
</dbReference>
<protein>
    <submittedName>
        <fullName evidence="7">Kinesin-like protein KIN-7F</fullName>
    </submittedName>
</protein>
<dbReference type="Pfam" id="PF11995">
    <property type="entry name" value="DUF3490"/>
    <property type="match status" value="1"/>
</dbReference>
<keyword evidence="3 4" id="KW-0505">Motor protein</keyword>
<dbReference type="AlphaFoldDB" id="A0AAQ3L725"/>
<dbReference type="InterPro" id="IPR027640">
    <property type="entry name" value="Kinesin-like_fam"/>
</dbReference>
<dbReference type="InterPro" id="IPR036961">
    <property type="entry name" value="Kinesin_motor_dom_sf"/>
</dbReference>
<organism evidence="7 8">
    <name type="scientific">Canna indica</name>
    <name type="common">Indian-shot</name>
    <dbReference type="NCBI Taxonomy" id="4628"/>
    <lineage>
        <taxon>Eukaryota</taxon>
        <taxon>Viridiplantae</taxon>
        <taxon>Streptophyta</taxon>
        <taxon>Embryophyta</taxon>
        <taxon>Tracheophyta</taxon>
        <taxon>Spermatophyta</taxon>
        <taxon>Magnoliopsida</taxon>
        <taxon>Liliopsida</taxon>
        <taxon>Zingiberales</taxon>
        <taxon>Cannaceae</taxon>
        <taxon>Canna</taxon>
    </lineage>
</organism>
<dbReference type="InterPro" id="IPR027417">
    <property type="entry name" value="P-loop_NTPase"/>
</dbReference>
<dbReference type="CDD" id="cd01374">
    <property type="entry name" value="KISc_CENP_E"/>
    <property type="match status" value="1"/>
</dbReference>
<name>A0AAQ3L725_9LILI</name>
<dbReference type="InterPro" id="IPR021881">
    <property type="entry name" value="NACK_C"/>
</dbReference>
<evidence type="ECO:0000256" key="5">
    <source>
        <dbReference type="SAM" id="Coils"/>
    </source>
</evidence>
<dbReference type="PANTHER" id="PTHR47968:SF18">
    <property type="entry name" value="KINESIN-LIKE PROTEIN KIN-7F"/>
    <property type="match status" value="1"/>
</dbReference>
<evidence type="ECO:0000313" key="8">
    <source>
        <dbReference type="Proteomes" id="UP001327560"/>
    </source>
</evidence>
<dbReference type="Gene3D" id="3.40.850.10">
    <property type="entry name" value="Kinesin motor domain"/>
    <property type="match status" value="1"/>
</dbReference>